<feature type="domain" description="Zn(2)-C6 fungal-type" evidence="8">
    <location>
        <begin position="74"/>
        <end position="105"/>
    </location>
</feature>
<sequence length="596" mass="66087">MDIPGIETVPKKVPDGILENILINCVLLNDPLGRIVRLDYPAPKSSFPSFPAIRASMLLYGEHRDTKLMPPKRACDACILRKVKCNGAWPCGTCRNAVKRVPCTYLKPVRKRGPKTRRMARKDQDLDLNLDSWPIIPGYIGDQQGAQQNDLPILHAESTTFPETACTSRRISKAILSPIVHLYQQHSYSVWPVVNAGALLEGLDDIEPETIEHDTAKLACLATALSAATMAQLHLAPVKDGTATVDSTGMAQACLSIRSRCRIYEENVDLSSILVSFFLHVYHAKMNQCSLAMMYIQEAIRRAQTLGLDEELSISTLALNYLPQDDFVANKYLIFPLLWVSERGYALHLGLSPSYRETPSLKFFEQGTPADIHVRGLVDLVKLFIAFDEISRHRKCTTKAGLITNLVETESKLSLLSLEIADTISTRTADCHITREWMRTIVWQEALSLGLLSSASSTDAMTFGFPAKVGHNLLQSLRLFTEEDLLPLGRDQLLKCFEVANSLADTILLSLPSYQTHFELGPPDFLHALYQKLLPFLAQDPMLDSILRSKTAEILIMAPARLLTVQASDIDLQAGRRGQAGATSVASSLTSHNLLR</sequence>
<evidence type="ECO:0000256" key="7">
    <source>
        <dbReference type="ARBA" id="ARBA00023242"/>
    </source>
</evidence>
<keyword evidence="6" id="KW-0804">Transcription</keyword>
<keyword evidence="3" id="KW-0862">Zinc</keyword>
<gene>
    <name evidence="9" type="ORF">N7482_004423</name>
</gene>
<accession>A0A9W9I8Q7</accession>
<dbReference type="GO" id="GO:0000981">
    <property type="term" value="F:DNA-binding transcription factor activity, RNA polymerase II-specific"/>
    <property type="evidence" value="ECO:0007669"/>
    <property type="project" value="InterPro"/>
</dbReference>
<dbReference type="EMBL" id="JAPQKN010000002">
    <property type="protein sequence ID" value="KAJ5168829.1"/>
    <property type="molecule type" value="Genomic_DNA"/>
</dbReference>
<reference evidence="9" key="2">
    <citation type="journal article" date="2023" name="IMA Fungus">
        <title>Comparative genomic study of the Penicillium genus elucidates a diverse pangenome and 15 lateral gene transfer events.</title>
        <authorList>
            <person name="Petersen C."/>
            <person name="Sorensen T."/>
            <person name="Nielsen M.R."/>
            <person name="Sondergaard T.E."/>
            <person name="Sorensen J.L."/>
            <person name="Fitzpatrick D.A."/>
            <person name="Frisvad J.C."/>
            <person name="Nielsen K.L."/>
        </authorList>
    </citation>
    <scope>NUCLEOTIDE SEQUENCE</scope>
    <source>
        <strain evidence="9">IBT 26290</strain>
    </source>
</reference>
<dbReference type="PANTHER" id="PTHR31668">
    <property type="entry name" value="GLUCOSE TRANSPORT TRANSCRIPTION REGULATOR RGT1-RELATED-RELATED"/>
    <property type="match status" value="1"/>
</dbReference>
<keyword evidence="4" id="KW-0805">Transcription regulation</keyword>
<evidence type="ECO:0000313" key="9">
    <source>
        <dbReference type="EMBL" id="KAJ5168829.1"/>
    </source>
</evidence>
<dbReference type="SUPFAM" id="SSF57701">
    <property type="entry name" value="Zn2/Cys6 DNA-binding domain"/>
    <property type="match status" value="1"/>
</dbReference>
<keyword evidence="7" id="KW-0539">Nucleus</keyword>
<keyword evidence="5" id="KW-0238">DNA-binding</keyword>
<proteinExistence type="predicted"/>
<dbReference type="Proteomes" id="UP001149163">
    <property type="component" value="Unassembled WGS sequence"/>
</dbReference>
<organism evidence="9 10">
    <name type="scientific">Penicillium canariense</name>
    <dbReference type="NCBI Taxonomy" id="189055"/>
    <lineage>
        <taxon>Eukaryota</taxon>
        <taxon>Fungi</taxon>
        <taxon>Dikarya</taxon>
        <taxon>Ascomycota</taxon>
        <taxon>Pezizomycotina</taxon>
        <taxon>Eurotiomycetes</taxon>
        <taxon>Eurotiomycetidae</taxon>
        <taxon>Eurotiales</taxon>
        <taxon>Aspergillaceae</taxon>
        <taxon>Penicillium</taxon>
    </lineage>
</organism>
<dbReference type="InterPro" id="IPR050797">
    <property type="entry name" value="Carb_Metab_Trans_Reg"/>
</dbReference>
<dbReference type="PANTHER" id="PTHR31668:SF18">
    <property type="entry name" value="MALTOSE FERMENTATION REGULATORY PROTEIN MAL13-RELATED"/>
    <property type="match status" value="1"/>
</dbReference>
<dbReference type="CDD" id="cd12148">
    <property type="entry name" value="fungal_TF_MHR"/>
    <property type="match status" value="1"/>
</dbReference>
<name>A0A9W9I8Q7_9EURO</name>
<comment type="subcellular location">
    <subcellularLocation>
        <location evidence="1">Nucleus</location>
    </subcellularLocation>
</comment>
<evidence type="ECO:0000256" key="5">
    <source>
        <dbReference type="ARBA" id="ARBA00023125"/>
    </source>
</evidence>
<evidence type="ECO:0000256" key="3">
    <source>
        <dbReference type="ARBA" id="ARBA00022833"/>
    </source>
</evidence>
<keyword evidence="2" id="KW-0479">Metal-binding</keyword>
<dbReference type="GeneID" id="81425724"/>
<evidence type="ECO:0000256" key="1">
    <source>
        <dbReference type="ARBA" id="ARBA00004123"/>
    </source>
</evidence>
<evidence type="ECO:0000256" key="6">
    <source>
        <dbReference type="ARBA" id="ARBA00023163"/>
    </source>
</evidence>
<dbReference type="GO" id="GO:0003677">
    <property type="term" value="F:DNA binding"/>
    <property type="evidence" value="ECO:0007669"/>
    <property type="project" value="UniProtKB-KW"/>
</dbReference>
<dbReference type="Pfam" id="PF00172">
    <property type="entry name" value="Zn_clus"/>
    <property type="match status" value="1"/>
</dbReference>
<keyword evidence="10" id="KW-1185">Reference proteome</keyword>
<protein>
    <recommendedName>
        <fullName evidence="8">Zn(2)-C6 fungal-type domain-containing protein</fullName>
    </recommendedName>
</protein>
<dbReference type="Gene3D" id="4.10.240.10">
    <property type="entry name" value="Zn(2)-C6 fungal-type DNA-binding domain"/>
    <property type="match status" value="1"/>
</dbReference>
<evidence type="ECO:0000313" key="10">
    <source>
        <dbReference type="Proteomes" id="UP001149163"/>
    </source>
</evidence>
<dbReference type="RefSeq" id="XP_056545290.1">
    <property type="nucleotide sequence ID" value="XM_056686548.1"/>
</dbReference>
<reference evidence="9" key="1">
    <citation type="submission" date="2022-11" db="EMBL/GenBank/DDBJ databases">
        <authorList>
            <person name="Petersen C."/>
        </authorList>
    </citation>
    <scope>NUCLEOTIDE SEQUENCE</scope>
    <source>
        <strain evidence="9">IBT 26290</strain>
    </source>
</reference>
<dbReference type="GO" id="GO:0008270">
    <property type="term" value="F:zinc ion binding"/>
    <property type="evidence" value="ECO:0007669"/>
    <property type="project" value="InterPro"/>
</dbReference>
<dbReference type="SMART" id="SM00066">
    <property type="entry name" value="GAL4"/>
    <property type="match status" value="1"/>
</dbReference>
<dbReference type="PROSITE" id="PS50048">
    <property type="entry name" value="ZN2_CY6_FUNGAL_2"/>
    <property type="match status" value="1"/>
</dbReference>
<evidence type="ECO:0000256" key="2">
    <source>
        <dbReference type="ARBA" id="ARBA00022723"/>
    </source>
</evidence>
<dbReference type="InterPro" id="IPR036864">
    <property type="entry name" value="Zn2-C6_fun-type_DNA-bd_sf"/>
</dbReference>
<evidence type="ECO:0000256" key="4">
    <source>
        <dbReference type="ARBA" id="ARBA00023015"/>
    </source>
</evidence>
<dbReference type="InterPro" id="IPR001138">
    <property type="entry name" value="Zn2Cys6_DnaBD"/>
</dbReference>
<dbReference type="OrthoDB" id="434972at2759"/>
<dbReference type="AlphaFoldDB" id="A0A9W9I8Q7"/>
<dbReference type="CDD" id="cd00067">
    <property type="entry name" value="GAL4"/>
    <property type="match status" value="1"/>
</dbReference>
<evidence type="ECO:0000259" key="8">
    <source>
        <dbReference type="PROSITE" id="PS50048"/>
    </source>
</evidence>
<dbReference type="GO" id="GO:0005634">
    <property type="term" value="C:nucleus"/>
    <property type="evidence" value="ECO:0007669"/>
    <property type="project" value="UniProtKB-SubCell"/>
</dbReference>
<comment type="caution">
    <text evidence="9">The sequence shown here is derived from an EMBL/GenBank/DDBJ whole genome shotgun (WGS) entry which is preliminary data.</text>
</comment>